<dbReference type="PANTHER" id="PTHR32347">
    <property type="entry name" value="EFFLUX SYSTEM COMPONENT YKNX-RELATED"/>
    <property type="match status" value="1"/>
</dbReference>
<sequence length="391" mass="41166">MLRTSLVLAALAILGLAVWALLPRPVGVELATISPRTIKVTVEDEGVAEIREVFVVSAPIAGQLRRIDLHAGDPVTAGETVVAVIGPVAPALLDARSRAVAAAGLAAADAAVKLAQSQVAQAAATLSFRISEADRAAVLFDRGAISQHLLDIALLERDTATAALESARANLTVRERERDSAAAVLKDAGREATEACCVELTAPVSGRIMRVLTEDDQVVGSGTPILEVGDPGDLRVRVDLLSRDAVRVRPGAAARITGWGGPDITAEVERVEPAAMTRISALGIDEQRVEVLLRLTGDPQDWQALGHGYRVIVGITLLNVQDVLSIPVGALFRDGSDWATFVIEDGRARLRIITLGERDDEVAQVLEGLEAGDRVVLHPSDLISDGVTVAP</sequence>
<dbReference type="Gene3D" id="1.10.287.470">
    <property type="entry name" value="Helix hairpin bin"/>
    <property type="match status" value="1"/>
</dbReference>
<comment type="subcellular location">
    <subcellularLocation>
        <location evidence="1">Cell envelope</location>
    </subcellularLocation>
</comment>
<dbReference type="Proteomes" id="UP000198761">
    <property type="component" value="Unassembled WGS sequence"/>
</dbReference>
<dbReference type="InterPro" id="IPR050465">
    <property type="entry name" value="UPF0194_transport"/>
</dbReference>
<dbReference type="Gene3D" id="2.40.420.20">
    <property type="match status" value="1"/>
</dbReference>
<dbReference type="NCBIfam" id="TIGR01730">
    <property type="entry name" value="RND_mfp"/>
    <property type="match status" value="1"/>
</dbReference>
<dbReference type="Gene3D" id="2.40.30.170">
    <property type="match status" value="1"/>
</dbReference>
<dbReference type="InterPro" id="IPR058637">
    <property type="entry name" value="YknX-like_C"/>
</dbReference>
<dbReference type="Pfam" id="PF25989">
    <property type="entry name" value="YknX_C"/>
    <property type="match status" value="1"/>
</dbReference>
<evidence type="ECO:0000313" key="5">
    <source>
        <dbReference type="EMBL" id="SEN58412.1"/>
    </source>
</evidence>
<gene>
    <name evidence="5" type="ORF">SAMN04488103_10617</name>
</gene>
<comment type="similarity">
    <text evidence="2">Belongs to the membrane fusion protein (MFP) (TC 8.A.1) family.</text>
</comment>
<reference evidence="5 6" key="1">
    <citation type="submission" date="2016-10" db="EMBL/GenBank/DDBJ databases">
        <authorList>
            <person name="de Groot N.N."/>
        </authorList>
    </citation>
    <scope>NUCLEOTIDE SEQUENCE [LARGE SCALE GENOMIC DNA]</scope>
    <source>
        <strain evidence="5 6">DSM 3857</strain>
    </source>
</reference>
<evidence type="ECO:0000256" key="2">
    <source>
        <dbReference type="ARBA" id="ARBA00009477"/>
    </source>
</evidence>
<dbReference type="PANTHER" id="PTHR32347:SF29">
    <property type="entry name" value="UPF0194 MEMBRANE PROTEIN YBHG"/>
    <property type="match status" value="1"/>
</dbReference>
<dbReference type="GO" id="GO:0016020">
    <property type="term" value="C:membrane"/>
    <property type="evidence" value="ECO:0007669"/>
    <property type="project" value="InterPro"/>
</dbReference>
<name>A0A1H8HQD6_9RHOB</name>
<dbReference type="Gene3D" id="2.40.50.100">
    <property type="match status" value="1"/>
</dbReference>
<dbReference type="AlphaFoldDB" id="A0A1H8HQD6"/>
<evidence type="ECO:0000256" key="1">
    <source>
        <dbReference type="ARBA" id="ARBA00004196"/>
    </source>
</evidence>
<protein>
    <submittedName>
        <fullName evidence="5">HlyD family secretion protein</fullName>
    </submittedName>
</protein>
<proteinExistence type="inferred from homology"/>
<keyword evidence="3" id="KW-0175">Coiled coil</keyword>
<dbReference type="InterPro" id="IPR006143">
    <property type="entry name" value="RND_pump_MFP"/>
</dbReference>
<dbReference type="GO" id="GO:0022857">
    <property type="term" value="F:transmembrane transporter activity"/>
    <property type="evidence" value="ECO:0007669"/>
    <property type="project" value="InterPro"/>
</dbReference>
<feature type="domain" description="YknX-like C-terminal permuted SH3-like" evidence="4">
    <location>
        <begin position="323"/>
        <end position="389"/>
    </location>
</feature>
<dbReference type="STRING" id="933059.SAMN04488103_10617"/>
<evidence type="ECO:0000256" key="3">
    <source>
        <dbReference type="ARBA" id="ARBA00023054"/>
    </source>
</evidence>
<accession>A0A1H8HQD6</accession>
<dbReference type="GO" id="GO:0030313">
    <property type="term" value="C:cell envelope"/>
    <property type="evidence" value="ECO:0007669"/>
    <property type="project" value="UniProtKB-SubCell"/>
</dbReference>
<dbReference type="EMBL" id="FOCE01000006">
    <property type="protein sequence ID" value="SEN58412.1"/>
    <property type="molecule type" value="Genomic_DNA"/>
</dbReference>
<evidence type="ECO:0000313" key="6">
    <source>
        <dbReference type="Proteomes" id="UP000198761"/>
    </source>
</evidence>
<evidence type="ECO:0000259" key="4">
    <source>
        <dbReference type="Pfam" id="PF25989"/>
    </source>
</evidence>
<keyword evidence="6" id="KW-1185">Reference proteome</keyword>
<dbReference type="OrthoDB" id="9791520at2"/>
<organism evidence="5 6">
    <name type="scientific">Gemmobacter aquatilis</name>
    <dbReference type="NCBI Taxonomy" id="933059"/>
    <lineage>
        <taxon>Bacteria</taxon>
        <taxon>Pseudomonadati</taxon>
        <taxon>Pseudomonadota</taxon>
        <taxon>Alphaproteobacteria</taxon>
        <taxon>Rhodobacterales</taxon>
        <taxon>Paracoccaceae</taxon>
        <taxon>Gemmobacter</taxon>
    </lineage>
</organism>